<name>A0A7J5UNW9_9MICO</name>
<keyword evidence="2" id="KW-1185">Reference proteome</keyword>
<evidence type="ECO:0000313" key="2">
    <source>
        <dbReference type="Proteomes" id="UP000451860"/>
    </source>
</evidence>
<sequence>MEPTGEGGTLAERELYGPRGWSVRAGVWEVLAPFTMPRYVPWTAWEDGAGQPDGDDRAAAAVVAGAPARDHVSFAGLDGAAAADLRGRLPPGQLRDRQNDAPELAAMLAAAAAHPGLVEVHGYGIGPQRCDERVTAEGLVVYAFTEFSVSPHHGPGCRCGQLWELIADVLDLEGELPDELHRIRPPWAPDREGWWLWWD</sequence>
<proteinExistence type="predicted"/>
<evidence type="ECO:0000313" key="1">
    <source>
        <dbReference type="EMBL" id="KAE8763804.1"/>
    </source>
</evidence>
<comment type="caution">
    <text evidence="1">The sequence shown here is derived from an EMBL/GenBank/DDBJ whole genome shotgun (WGS) entry which is preliminary data.</text>
</comment>
<organism evidence="1 2">
    <name type="scientific">Georgenia thermotolerans</name>
    <dbReference type="NCBI Taxonomy" id="527326"/>
    <lineage>
        <taxon>Bacteria</taxon>
        <taxon>Bacillati</taxon>
        <taxon>Actinomycetota</taxon>
        <taxon>Actinomycetes</taxon>
        <taxon>Micrococcales</taxon>
        <taxon>Bogoriellaceae</taxon>
        <taxon>Georgenia</taxon>
    </lineage>
</organism>
<dbReference type="RefSeq" id="WP_152203163.1">
    <property type="nucleotide sequence ID" value="NZ_VUKF01000023.1"/>
</dbReference>
<reference evidence="1 2" key="1">
    <citation type="submission" date="2019-10" db="EMBL/GenBank/DDBJ databases">
        <title>Georgenia wutianyii sp. nov. and Georgenia yuyongxinii sp. nov. isolated from plateau pika (Ochotona curzoniae) in the Qinghai-Tibet plateau of China.</title>
        <authorList>
            <person name="Tian Z."/>
        </authorList>
    </citation>
    <scope>NUCLEOTIDE SEQUENCE [LARGE SCALE GENOMIC DNA]</scope>
    <source>
        <strain evidence="1 2">DSM 21501</strain>
    </source>
</reference>
<dbReference type="Proteomes" id="UP000451860">
    <property type="component" value="Unassembled WGS sequence"/>
</dbReference>
<accession>A0A7J5UNW9</accession>
<dbReference type="AlphaFoldDB" id="A0A7J5UNW9"/>
<dbReference type="OrthoDB" id="4821324at2"/>
<protein>
    <submittedName>
        <fullName evidence="1">Uncharacterized protein</fullName>
    </submittedName>
</protein>
<gene>
    <name evidence="1" type="ORF">GB883_12340</name>
</gene>
<dbReference type="EMBL" id="WHJE01000055">
    <property type="protein sequence ID" value="KAE8763804.1"/>
    <property type="molecule type" value="Genomic_DNA"/>
</dbReference>